<dbReference type="eggNOG" id="ENOG5031ZZG">
    <property type="taxonomic scope" value="Bacteria"/>
</dbReference>
<name>J4SFN6_9MYCO</name>
<dbReference type="EMBL" id="AFVW02000004">
    <property type="protein sequence ID" value="EJO88050.1"/>
    <property type="molecule type" value="Genomic_DNA"/>
</dbReference>
<dbReference type="GeneID" id="31528168"/>
<proteinExistence type="predicted"/>
<sequence length="139" mass="15664">MTNPEPRVVYGYNLLVDQNGEKTTYKDMYVDMASALAWPAWKPGHAWFKLLPLAEIGTLCGLRNEPCLSALVREQDRIRIGKGYQTAHFNCHGVSLVGHTVGDDFDCPRCVEGGPHWEIIQKAAKAETRLVRAHTYGHW</sequence>
<dbReference type="Proteomes" id="UP000006455">
    <property type="component" value="Unassembled WGS sequence"/>
</dbReference>
<gene>
    <name evidence="1" type="ORF">MCOL_V214009</name>
</gene>
<organism evidence="1 2">
    <name type="scientific">Mycobacterium colombiense CECT 3035</name>
    <dbReference type="NCBI Taxonomy" id="1041522"/>
    <lineage>
        <taxon>Bacteria</taxon>
        <taxon>Bacillati</taxon>
        <taxon>Actinomycetota</taxon>
        <taxon>Actinomycetes</taxon>
        <taxon>Mycobacteriales</taxon>
        <taxon>Mycobacteriaceae</taxon>
        <taxon>Mycobacterium</taxon>
        <taxon>Mycobacterium avium complex (MAC)</taxon>
    </lineage>
</organism>
<reference evidence="1 2" key="1">
    <citation type="journal article" date="2011" name="J. Bacteriol.">
        <title>Genome sequence of the Mycobacterium colombiense type strain, CECT 3035.</title>
        <authorList>
            <person name="Gonzalez-Perez M."/>
            <person name="Murcia M.I."/>
            <person name="Landsman D."/>
            <person name="Jordan I.K."/>
            <person name="Marino-Ramirez L."/>
        </authorList>
    </citation>
    <scope>NUCLEOTIDE SEQUENCE [LARGE SCALE GENOMIC DNA]</scope>
    <source>
        <strain evidence="1 2">CECT 3035</strain>
    </source>
</reference>
<evidence type="ECO:0000313" key="2">
    <source>
        <dbReference type="Proteomes" id="UP000006455"/>
    </source>
</evidence>
<dbReference type="AlphaFoldDB" id="J4SFN6"/>
<dbReference type="RefSeq" id="WP_007772728.1">
    <property type="nucleotide sequence ID" value="NZ_AFVW02000004.1"/>
</dbReference>
<comment type="caution">
    <text evidence="1">The sequence shown here is derived from an EMBL/GenBank/DDBJ whole genome shotgun (WGS) entry which is preliminary data.</text>
</comment>
<protein>
    <submittedName>
        <fullName evidence="1">Uncharacterized protein</fullName>
    </submittedName>
</protein>
<evidence type="ECO:0000313" key="1">
    <source>
        <dbReference type="EMBL" id="EJO88050.1"/>
    </source>
</evidence>
<accession>J4SFN6</accession>